<feature type="chain" id="PRO_5047498815" evidence="2">
    <location>
        <begin position="21"/>
        <end position="351"/>
    </location>
</feature>
<dbReference type="PANTHER" id="PTHR48098">
    <property type="entry name" value="ENTEROCHELIN ESTERASE-RELATED"/>
    <property type="match status" value="1"/>
</dbReference>
<organism evidence="3 4">
    <name type="scientific">Nonomuraea roseola</name>
    <dbReference type="NCBI Taxonomy" id="46179"/>
    <lineage>
        <taxon>Bacteria</taxon>
        <taxon>Bacillati</taxon>
        <taxon>Actinomycetota</taxon>
        <taxon>Actinomycetes</taxon>
        <taxon>Streptosporangiales</taxon>
        <taxon>Streptosporangiaceae</taxon>
        <taxon>Nonomuraea</taxon>
    </lineage>
</organism>
<gene>
    <name evidence="3" type="ORF">ACFFRN_03695</name>
</gene>
<keyword evidence="2" id="KW-0732">Signal</keyword>
<comment type="caution">
    <text evidence="3">The sequence shown here is derived from an EMBL/GenBank/DDBJ whole genome shotgun (WGS) entry which is preliminary data.</text>
</comment>
<dbReference type="GO" id="GO:0016787">
    <property type="term" value="F:hydrolase activity"/>
    <property type="evidence" value="ECO:0007669"/>
    <property type="project" value="UniProtKB-KW"/>
</dbReference>
<dbReference type="EMBL" id="JBHMCE010000001">
    <property type="protein sequence ID" value="MFB9525719.1"/>
    <property type="molecule type" value="Genomic_DNA"/>
</dbReference>
<dbReference type="PANTHER" id="PTHR48098:SF1">
    <property type="entry name" value="DIACYLGLYCEROL ACYLTRANSFERASE_MYCOLYLTRANSFERASE AG85A"/>
    <property type="match status" value="1"/>
</dbReference>
<sequence length="351" mass="37683">MTRSLLAALLLAALTATSCATTQAQSERPTATAQPRSQQTTASAQPQSERPTATAQSQSQRPDATATAAEPSAGVASTQPGGLAVLDEERAGRLVRLTVDSPALKAAAKVELLLPTAWRPGTRWPVLYLLDGCCRRGGPAWVSDGRADEVTRDAQAIVVMPEAGYAGFYSDWLDGPQWETFHLTELRHLVERRYGGTGRRAIAGLSMGGFGALSYAARHPGMFRAAASFSGLVNVSREDVEYLTDQSGDDPRKLWGDRIAEHNPTALVRQLRDIPVHVSCGNGEPGPLDARNTPRDGGEAFIEAENRAFVRAAEAAGVKVTANLYGPGTHRWPYWTRELERALPMLLGSLS</sequence>
<feature type="compositionally biased region" description="Polar residues" evidence="1">
    <location>
        <begin position="27"/>
        <end position="36"/>
    </location>
</feature>
<dbReference type="RefSeq" id="WP_346125931.1">
    <property type="nucleotide sequence ID" value="NZ_BAAAXC010000015.1"/>
</dbReference>
<reference evidence="3 4" key="1">
    <citation type="submission" date="2024-09" db="EMBL/GenBank/DDBJ databases">
        <authorList>
            <person name="Sun Q."/>
            <person name="Mori K."/>
        </authorList>
    </citation>
    <scope>NUCLEOTIDE SEQUENCE [LARGE SCALE GENOMIC DNA]</scope>
    <source>
        <strain evidence="3 4">JCM 3323</strain>
    </source>
</reference>
<evidence type="ECO:0000313" key="3">
    <source>
        <dbReference type="EMBL" id="MFB9525719.1"/>
    </source>
</evidence>
<evidence type="ECO:0000313" key="4">
    <source>
        <dbReference type="Proteomes" id="UP001589646"/>
    </source>
</evidence>
<dbReference type="InterPro" id="IPR000801">
    <property type="entry name" value="Esterase-like"/>
</dbReference>
<proteinExistence type="predicted"/>
<dbReference type="Pfam" id="PF00756">
    <property type="entry name" value="Esterase"/>
    <property type="match status" value="1"/>
</dbReference>
<dbReference type="InterPro" id="IPR029058">
    <property type="entry name" value="AB_hydrolase_fold"/>
</dbReference>
<feature type="signal peptide" evidence="2">
    <location>
        <begin position="1"/>
        <end position="20"/>
    </location>
</feature>
<protein>
    <submittedName>
        <fullName evidence="3">Alpha/beta hydrolase-fold protein</fullName>
    </submittedName>
</protein>
<dbReference type="PROSITE" id="PS51257">
    <property type="entry name" value="PROKAR_LIPOPROTEIN"/>
    <property type="match status" value="1"/>
</dbReference>
<keyword evidence="3" id="KW-0378">Hydrolase</keyword>
<dbReference type="SUPFAM" id="SSF53474">
    <property type="entry name" value="alpha/beta-Hydrolases"/>
    <property type="match status" value="1"/>
</dbReference>
<feature type="region of interest" description="Disordered" evidence="1">
    <location>
        <begin position="19"/>
        <end position="82"/>
    </location>
</feature>
<keyword evidence="4" id="KW-1185">Reference proteome</keyword>
<dbReference type="InterPro" id="IPR050583">
    <property type="entry name" value="Mycobacterial_A85_antigen"/>
</dbReference>
<dbReference type="Gene3D" id="3.40.50.1820">
    <property type="entry name" value="alpha/beta hydrolase"/>
    <property type="match status" value="1"/>
</dbReference>
<dbReference type="Proteomes" id="UP001589646">
    <property type="component" value="Unassembled WGS sequence"/>
</dbReference>
<feature type="compositionally biased region" description="Low complexity" evidence="1">
    <location>
        <begin position="37"/>
        <end position="48"/>
    </location>
</feature>
<accession>A0ABV5PRL2</accession>
<feature type="compositionally biased region" description="Polar residues" evidence="1">
    <location>
        <begin position="49"/>
        <end position="62"/>
    </location>
</feature>
<evidence type="ECO:0000256" key="2">
    <source>
        <dbReference type="SAM" id="SignalP"/>
    </source>
</evidence>
<evidence type="ECO:0000256" key="1">
    <source>
        <dbReference type="SAM" id="MobiDB-lite"/>
    </source>
</evidence>
<name>A0ABV5PRL2_9ACTN</name>